<evidence type="ECO:0000313" key="11">
    <source>
        <dbReference type="RefSeq" id="XP_005178549.1"/>
    </source>
</evidence>
<keyword evidence="5" id="KW-0399">Innate immunity</keyword>
<dbReference type="GO" id="GO:0005576">
    <property type="term" value="C:extracellular region"/>
    <property type="evidence" value="ECO:0007669"/>
    <property type="project" value="UniProtKB-SubCell"/>
</dbReference>
<sequence length="188" mass="20464">MGITLSTNSQGVNNLNGYITQKVAHGNLNILSGLFANVNLDGAPLIRGVFGEIENSSLSLGLTYAHMASTGLHLQKNLRLNIFKDDKEAMDLNFFHNEVSLGRNVKFARYGGNLGWRCSKGHMISFGVSHTDLFNTTAMEAAFKINLWKSKEGASSLDISTNVAHFIKGPLEGHQDVMVTLAFSYSLG</sequence>
<comment type="similarity">
    <text evidence="2">Belongs to the attacin/sarcotoxin-2 family.</text>
</comment>
<dbReference type="EnsemblMetazoa" id="MDOA009209-RA">
    <property type="protein sequence ID" value="MDOA009209-PA"/>
    <property type="gene ID" value="MDOA009209"/>
</dbReference>
<reference evidence="9" key="1">
    <citation type="submission" date="2020-05" db="UniProtKB">
        <authorList>
            <consortium name="EnsemblMetazoa"/>
        </authorList>
    </citation>
    <scope>IDENTIFICATION</scope>
    <source>
        <strain evidence="9">Aabys</strain>
    </source>
</reference>
<protein>
    <submittedName>
        <fullName evidence="11">Attacin-A-like isoform X1</fullName>
    </submittedName>
</protein>
<evidence type="ECO:0000256" key="4">
    <source>
        <dbReference type="ARBA" id="ARBA00022529"/>
    </source>
</evidence>
<dbReference type="GO" id="GO:0045087">
    <property type="term" value="P:innate immune response"/>
    <property type="evidence" value="ECO:0007669"/>
    <property type="project" value="UniProtKB-KW"/>
</dbReference>
<name>A0A1I8MWN8_MUSDO</name>
<dbReference type="RefSeq" id="XP_005178549.1">
    <property type="nucleotide sequence ID" value="XM_005178492.2"/>
</dbReference>
<dbReference type="VEuPathDB" id="VectorBase:MDOA009209"/>
<evidence type="ECO:0000259" key="8">
    <source>
        <dbReference type="Pfam" id="PF03769"/>
    </source>
</evidence>
<dbReference type="Pfam" id="PF03769">
    <property type="entry name" value="Attacin_C"/>
    <property type="match status" value="1"/>
</dbReference>
<keyword evidence="6" id="KW-0391">Immunity</keyword>
<keyword evidence="7" id="KW-0044">Antibiotic</keyword>
<evidence type="ECO:0000313" key="9">
    <source>
        <dbReference type="EnsemblMetazoa" id="MDOA009209-PA"/>
    </source>
</evidence>
<dbReference type="Proteomes" id="UP001652621">
    <property type="component" value="Unplaced"/>
</dbReference>
<evidence type="ECO:0000256" key="3">
    <source>
        <dbReference type="ARBA" id="ARBA00022525"/>
    </source>
</evidence>
<gene>
    <name evidence="9" type="primary">101887613</name>
    <name evidence="11" type="synonym">LOC101887613</name>
</gene>
<dbReference type="GO" id="GO:0042742">
    <property type="term" value="P:defense response to bacterium"/>
    <property type="evidence" value="ECO:0007669"/>
    <property type="project" value="UniProtKB-KW"/>
</dbReference>
<evidence type="ECO:0000256" key="1">
    <source>
        <dbReference type="ARBA" id="ARBA00004613"/>
    </source>
</evidence>
<organism evidence="9">
    <name type="scientific">Musca domestica</name>
    <name type="common">House fly</name>
    <dbReference type="NCBI Taxonomy" id="7370"/>
    <lineage>
        <taxon>Eukaryota</taxon>
        <taxon>Metazoa</taxon>
        <taxon>Ecdysozoa</taxon>
        <taxon>Arthropoda</taxon>
        <taxon>Hexapoda</taxon>
        <taxon>Insecta</taxon>
        <taxon>Pterygota</taxon>
        <taxon>Neoptera</taxon>
        <taxon>Endopterygota</taxon>
        <taxon>Diptera</taxon>
        <taxon>Brachycera</taxon>
        <taxon>Muscomorpha</taxon>
        <taxon>Muscoidea</taxon>
        <taxon>Muscidae</taxon>
        <taxon>Musca</taxon>
    </lineage>
</organism>
<dbReference type="VEuPathDB" id="VectorBase:MDOMA2_016903"/>
<comment type="subcellular location">
    <subcellularLocation>
        <location evidence="1">Secreted</location>
    </subcellularLocation>
</comment>
<keyword evidence="4" id="KW-0929">Antimicrobial</keyword>
<dbReference type="InterPro" id="IPR005521">
    <property type="entry name" value="Attacin_C"/>
</dbReference>
<feature type="domain" description="Attacin C-terminal" evidence="8">
    <location>
        <begin position="74"/>
        <end position="186"/>
    </location>
</feature>
<evidence type="ECO:0000256" key="7">
    <source>
        <dbReference type="ARBA" id="ARBA00023022"/>
    </source>
</evidence>
<keyword evidence="3" id="KW-0964">Secreted</keyword>
<evidence type="ECO:0000256" key="6">
    <source>
        <dbReference type="ARBA" id="ARBA00022859"/>
    </source>
</evidence>
<dbReference type="GeneID" id="101887613"/>
<dbReference type="OrthoDB" id="7912310at2759"/>
<evidence type="ECO:0000313" key="10">
    <source>
        <dbReference type="Proteomes" id="UP001652621"/>
    </source>
</evidence>
<reference evidence="11" key="2">
    <citation type="submission" date="2025-04" db="UniProtKB">
        <authorList>
            <consortium name="RefSeq"/>
        </authorList>
    </citation>
    <scope>IDENTIFICATION</scope>
    <source>
        <strain evidence="11">Aabys</strain>
    </source>
</reference>
<evidence type="ECO:0000256" key="5">
    <source>
        <dbReference type="ARBA" id="ARBA00022588"/>
    </source>
</evidence>
<dbReference type="KEGG" id="mde:101887613"/>
<keyword evidence="10" id="KW-1185">Reference proteome</keyword>
<dbReference type="AlphaFoldDB" id="A0A1I8MWN8"/>
<accession>A0A1I8MWN8</accession>
<evidence type="ECO:0000256" key="2">
    <source>
        <dbReference type="ARBA" id="ARBA00007550"/>
    </source>
</evidence>
<proteinExistence type="inferred from homology"/>